<comment type="caution">
    <text evidence="2">The sequence shown here is derived from an EMBL/GenBank/DDBJ whole genome shotgun (WGS) entry which is preliminary data.</text>
</comment>
<evidence type="ECO:0000256" key="1">
    <source>
        <dbReference type="SAM" id="MobiDB-lite"/>
    </source>
</evidence>
<dbReference type="Proteomes" id="UP001292094">
    <property type="component" value="Unassembled WGS sequence"/>
</dbReference>
<organism evidence="2 3">
    <name type="scientific">Petrolisthes manimaculis</name>
    <dbReference type="NCBI Taxonomy" id="1843537"/>
    <lineage>
        <taxon>Eukaryota</taxon>
        <taxon>Metazoa</taxon>
        <taxon>Ecdysozoa</taxon>
        <taxon>Arthropoda</taxon>
        <taxon>Crustacea</taxon>
        <taxon>Multicrustacea</taxon>
        <taxon>Malacostraca</taxon>
        <taxon>Eumalacostraca</taxon>
        <taxon>Eucarida</taxon>
        <taxon>Decapoda</taxon>
        <taxon>Pleocyemata</taxon>
        <taxon>Anomura</taxon>
        <taxon>Galatheoidea</taxon>
        <taxon>Porcellanidae</taxon>
        <taxon>Petrolisthes</taxon>
    </lineage>
</organism>
<dbReference type="AlphaFoldDB" id="A0AAE1PLD2"/>
<name>A0AAE1PLD2_9EUCA</name>
<gene>
    <name evidence="2" type="ORF">Pmani_018987</name>
</gene>
<dbReference type="EMBL" id="JAWZYT010001758">
    <property type="protein sequence ID" value="KAK4309370.1"/>
    <property type="molecule type" value="Genomic_DNA"/>
</dbReference>
<accession>A0AAE1PLD2</accession>
<protein>
    <submittedName>
        <fullName evidence="2">Uncharacterized protein</fullName>
    </submittedName>
</protein>
<evidence type="ECO:0000313" key="3">
    <source>
        <dbReference type="Proteomes" id="UP001292094"/>
    </source>
</evidence>
<feature type="region of interest" description="Disordered" evidence="1">
    <location>
        <begin position="76"/>
        <end position="105"/>
    </location>
</feature>
<keyword evidence="3" id="KW-1185">Reference proteome</keyword>
<proteinExistence type="predicted"/>
<reference evidence="2" key="1">
    <citation type="submission" date="2023-11" db="EMBL/GenBank/DDBJ databases">
        <title>Genome assemblies of two species of porcelain crab, Petrolisthes cinctipes and Petrolisthes manimaculis (Anomura: Porcellanidae).</title>
        <authorList>
            <person name="Angst P."/>
        </authorList>
    </citation>
    <scope>NUCLEOTIDE SEQUENCE</scope>
    <source>
        <strain evidence="2">PB745_02</strain>
        <tissue evidence="2">Gill</tissue>
    </source>
</reference>
<sequence length="105" mass="11518">MEVVVSPLPGFRKEAHTLIPSPLHPNIVFTGKLIQAVWTRSNTTIQGLLFSSLWSLLLFMVRTTTYVIAKHVDRVATTSDPSPQPPPLPHQIPVGNSRLGATPTK</sequence>
<evidence type="ECO:0000313" key="2">
    <source>
        <dbReference type="EMBL" id="KAK4309370.1"/>
    </source>
</evidence>